<dbReference type="AlphaFoldDB" id="A0A6B3SN63"/>
<dbReference type="RefSeq" id="WP_163960690.1">
    <property type="nucleotide sequence ID" value="NZ_JAAIVB010000011.1"/>
</dbReference>
<sequence>MKPAYKKPHLSYQQQLDLLKQRGLTISNEQDALRMLEVLGYYRLSGYLYPFRKFPALGTTPFRRLDEFIAGTTFQHAVDLYHFDSELKLLIMSAIEKIEVAVRAKIAYHMGGVDPFCYANPVHLDPKFSKLRFHRVSGDPMPSYFDEWQKKFGENFTRSNEEFINHFRSNYAPPLPIWIAIEVWDFGLLSRFYAGLLHADRIAVTPHFGLGSEESLFASWLRALNYLRNVCAHHSRLWNRSLVDQPKSPKRGMIPKLDHIVGQPHAMLHLYGILCILQHLLKQIDSNNVWGEKLKRLLATFPTLPAVATLHAMGFPANWHNEALWN</sequence>
<evidence type="ECO:0000313" key="2">
    <source>
        <dbReference type="Proteomes" id="UP000482155"/>
    </source>
</evidence>
<keyword evidence="2" id="KW-1185">Reference proteome</keyword>
<reference evidence="1 2" key="1">
    <citation type="submission" date="2020-02" db="EMBL/GenBank/DDBJ databases">
        <authorList>
            <person name="Kim M.K."/>
        </authorList>
    </citation>
    <scope>NUCLEOTIDE SEQUENCE [LARGE SCALE GENOMIC DNA]</scope>
    <source>
        <strain evidence="1 2">17J57-3</strain>
    </source>
</reference>
<organism evidence="1 2">
    <name type="scientific">Noviherbaspirillum galbum</name>
    <dbReference type="NCBI Taxonomy" id="2709383"/>
    <lineage>
        <taxon>Bacteria</taxon>
        <taxon>Pseudomonadati</taxon>
        <taxon>Pseudomonadota</taxon>
        <taxon>Betaproteobacteria</taxon>
        <taxon>Burkholderiales</taxon>
        <taxon>Oxalobacteraceae</taxon>
        <taxon>Noviherbaspirillum</taxon>
    </lineage>
</organism>
<evidence type="ECO:0000313" key="1">
    <source>
        <dbReference type="EMBL" id="NEX60196.1"/>
    </source>
</evidence>
<dbReference type="Pfam" id="PF07751">
    <property type="entry name" value="Abi_2"/>
    <property type="match status" value="1"/>
</dbReference>
<accession>A0A6B3SN63</accession>
<protein>
    <submittedName>
        <fullName evidence="1">Abi family protein</fullName>
    </submittedName>
</protein>
<dbReference type="Proteomes" id="UP000482155">
    <property type="component" value="Unassembled WGS sequence"/>
</dbReference>
<proteinExistence type="predicted"/>
<name>A0A6B3SN63_9BURK</name>
<gene>
    <name evidence="1" type="ORF">G3574_03810</name>
</gene>
<dbReference type="EMBL" id="JAAIVB010000011">
    <property type="protein sequence ID" value="NEX60196.1"/>
    <property type="molecule type" value="Genomic_DNA"/>
</dbReference>
<dbReference type="InterPro" id="IPR011664">
    <property type="entry name" value="Abi_system_AbiD/AbiF-like"/>
</dbReference>
<dbReference type="PIRSF" id="PIRSF034934">
    <property type="entry name" value="AbiF_AbiD"/>
    <property type="match status" value="1"/>
</dbReference>
<dbReference type="InterPro" id="IPR017034">
    <property type="entry name" value="Abi_system_AbiD/AbiF"/>
</dbReference>
<comment type="caution">
    <text evidence="1">The sequence shown here is derived from an EMBL/GenBank/DDBJ whole genome shotgun (WGS) entry which is preliminary data.</text>
</comment>